<organism evidence="2 3">
    <name type="scientific">Oldenlandia corymbosa var. corymbosa</name>
    <dbReference type="NCBI Taxonomy" id="529605"/>
    <lineage>
        <taxon>Eukaryota</taxon>
        <taxon>Viridiplantae</taxon>
        <taxon>Streptophyta</taxon>
        <taxon>Embryophyta</taxon>
        <taxon>Tracheophyta</taxon>
        <taxon>Spermatophyta</taxon>
        <taxon>Magnoliopsida</taxon>
        <taxon>eudicotyledons</taxon>
        <taxon>Gunneridae</taxon>
        <taxon>Pentapetalae</taxon>
        <taxon>asterids</taxon>
        <taxon>lamiids</taxon>
        <taxon>Gentianales</taxon>
        <taxon>Rubiaceae</taxon>
        <taxon>Rubioideae</taxon>
        <taxon>Spermacoceae</taxon>
        <taxon>Hedyotis-Oldenlandia complex</taxon>
        <taxon>Oldenlandia</taxon>
    </lineage>
</organism>
<dbReference type="InterPro" id="IPR036047">
    <property type="entry name" value="F-box-like_dom_sf"/>
</dbReference>
<feature type="domain" description="F-box" evidence="1">
    <location>
        <begin position="14"/>
        <end position="62"/>
    </location>
</feature>
<accession>A0AAV1C5C7</accession>
<dbReference type="Proteomes" id="UP001161247">
    <property type="component" value="Chromosome 1"/>
</dbReference>
<sequence>MAEQPAAKRSAAPPTTLNDLPQSLLIHTLSFLPILSAIETCYISRKWRNLWHSLPSLKFDITNFESNFYNSTVPEYHQRFAEFITQALLNRPTTIPLRDFGLNFFYSYEHRHRSLVTFFIRYPLDCNVDVVDLDFSVKNRSVKRLSLCRRELVIPCNDLIRFESIRVLEFYDVEIADESLSELIMRCQNHERLSLDDLRAGERKFRVISDSLKHLQLSQYFPMNEEERESSIEICTPNLSSINICHFYVANYSGDLSSVVEARVLLKQNLHYS</sequence>
<dbReference type="EMBL" id="OX459118">
    <property type="protein sequence ID" value="CAI9090348.1"/>
    <property type="molecule type" value="Genomic_DNA"/>
</dbReference>
<dbReference type="InterPro" id="IPR055411">
    <property type="entry name" value="LRR_FXL15/At3g58940/PEG3-like"/>
</dbReference>
<evidence type="ECO:0000259" key="1">
    <source>
        <dbReference type="PROSITE" id="PS50181"/>
    </source>
</evidence>
<dbReference type="Pfam" id="PF00646">
    <property type="entry name" value="F-box"/>
    <property type="match status" value="1"/>
</dbReference>
<proteinExistence type="predicted"/>
<dbReference type="PROSITE" id="PS50181">
    <property type="entry name" value="FBOX"/>
    <property type="match status" value="1"/>
</dbReference>
<dbReference type="SUPFAM" id="SSF81383">
    <property type="entry name" value="F-box domain"/>
    <property type="match status" value="1"/>
</dbReference>
<protein>
    <submittedName>
        <fullName evidence="2">OLC1v1025105C1</fullName>
    </submittedName>
</protein>
<evidence type="ECO:0000313" key="3">
    <source>
        <dbReference type="Proteomes" id="UP001161247"/>
    </source>
</evidence>
<dbReference type="Pfam" id="PF24758">
    <property type="entry name" value="LRR_At5g56370"/>
    <property type="match status" value="1"/>
</dbReference>
<dbReference type="PANTHER" id="PTHR34223:SF51">
    <property type="entry name" value="OS06G0556300 PROTEIN"/>
    <property type="match status" value="1"/>
</dbReference>
<keyword evidence="3" id="KW-1185">Reference proteome</keyword>
<dbReference type="InterPro" id="IPR053781">
    <property type="entry name" value="F-box_AtFBL13-like"/>
</dbReference>
<evidence type="ECO:0000313" key="2">
    <source>
        <dbReference type="EMBL" id="CAI9090348.1"/>
    </source>
</evidence>
<dbReference type="InterPro" id="IPR001810">
    <property type="entry name" value="F-box_dom"/>
</dbReference>
<dbReference type="InterPro" id="IPR053197">
    <property type="entry name" value="F-box_SCFL_complex_component"/>
</dbReference>
<dbReference type="AlphaFoldDB" id="A0AAV1C5C7"/>
<dbReference type="PANTHER" id="PTHR34223">
    <property type="entry name" value="OS11G0201299 PROTEIN"/>
    <property type="match status" value="1"/>
</dbReference>
<name>A0AAV1C5C7_OLDCO</name>
<dbReference type="CDD" id="cd22160">
    <property type="entry name" value="F-box_AtFBL13-like"/>
    <property type="match status" value="1"/>
</dbReference>
<gene>
    <name evidence="2" type="ORF">OLC1_LOCUS2523</name>
</gene>
<reference evidence="2" key="1">
    <citation type="submission" date="2023-03" db="EMBL/GenBank/DDBJ databases">
        <authorList>
            <person name="Julca I."/>
        </authorList>
    </citation>
    <scope>NUCLEOTIDE SEQUENCE</scope>
</reference>